<evidence type="ECO:0000313" key="4">
    <source>
        <dbReference type="Proteomes" id="UP001049176"/>
    </source>
</evidence>
<keyword evidence="2" id="KW-0812">Transmembrane</keyword>
<organism evidence="3 4">
    <name type="scientific">Marasmius oreades</name>
    <name type="common">fairy-ring Marasmius</name>
    <dbReference type="NCBI Taxonomy" id="181124"/>
    <lineage>
        <taxon>Eukaryota</taxon>
        <taxon>Fungi</taxon>
        <taxon>Dikarya</taxon>
        <taxon>Basidiomycota</taxon>
        <taxon>Agaricomycotina</taxon>
        <taxon>Agaricomycetes</taxon>
        <taxon>Agaricomycetidae</taxon>
        <taxon>Agaricales</taxon>
        <taxon>Marasmiineae</taxon>
        <taxon>Marasmiaceae</taxon>
        <taxon>Marasmius</taxon>
    </lineage>
</organism>
<dbReference type="KEGG" id="more:E1B28_006871"/>
<feature type="region of interest" description="Disordered" evidence="1">
    <location>
        <begin position="296"/>
        <end position="359"/>
    </location>
</feature>
<dbReference type="Proteomes" id="UP001049176">
    <property type="component" value="Chromosome 4"/>
</dbReference>
<reference evidence="3" key="1">
    <citation type="journal article" date="2021" name="Genome Biol. Evol.">
        <title>The assembled and annotated genome of the fairy-ring fungus Marasmius oreades.</title>
        <authorList>
            <person name="Hiltunen M."/>
            <person name="Ament-Velasquez S.L."/>
            <person name="Johannesson H."/>
        </authorList>
    </citation>
    <scope>NUCLEOTIDE SEQUENCE</scope>
    <source>
        <strain evidence="3">03SP1</strain>
    </source>
</reference>
<dbReference type="GeneID" id="66075947"/>
<dbReference type="OrthoDB" id="3129298at2759"/>
<dbReference type="CDD" id="cd12087">
    <property type="entry name" value="TM_EGFR-like"/>
    <property type="match status" value="1"/>
</dbReference>
<accession>A0A9P7USV1</accession>
<feature type="transmembrane region" description="Helical" evidence="2">
    <location>
        <begin position="188"/>
        <end position="212"/>
    </location>
</feature>
<evidence type="ECO:0000313" key="3">
    <source>
        <dbReference type="EMBL" id="KAG7093182.1"/>
    </source>
</evidence>
<feature type="compositionally biased region" description="Low complexity" evidence="1">
    <location>
        <begin position="149"/>
        <end position="167"/>
    </location>
</feature>
<sequence>MGLFCSGFSIGIPNQVHVGDFQAFQWQVTNEDAFKSDTNAFVAMLAYSAEGFECPRRPTDPGVAAGLSKVMENFAIATHRSYPDGSTGNFFLSLSNTGPHFICSYGNVPAKIRKEYEASRDGNVSLDTILESLDSVLYFGQSDTFNVSQSTGTSHTSSVSQSTSTDGGSPGGSGTQNGRSPQNHATTLIAPLVGGILGGTTLVSLIGFLFCFRNRRDRSAITPYDLSDIEVGNTRVSTRKGQLRMGASAHPPRWIRRRQPEEKVRQVIAAHHHGNSFSPPVVPPGLLPPSPGMVNPVAANPVPDDHEAHASPGERSPEEMDAPTEPQYLVMHADSGWRPASLLPGSNYVDVPPNYDQAT</sequence>
<dbReference type="RefSeq" id="XP_043009652.1">
    <property type="nucleotide sequence ID" value="XM_043151572.1"/>
</dbReference>
<protein>
    <submittedName>
        <fullName evidence="3">Uncharacterized protein</fullName>
    </submittedName>
</protein>
<dbReference type="EMBL" id="CM032184">
    <property type="protein sequence ID" value="KAG7093182.1"/>
    <property type="molecule type" value="Genomic_DNA"/>
</dbReference>
<comment type="caution">
    <text evidence="3">The sequence shown here is derived from an EMBL/GenBank/DDBJ whole genome shotgun (WGS) entry which is preliminary data.</text>
</comment>
<proteinExistence type="predicted"/>
<evidence type="ECO:0000256" key="1">
    <source>
        <dbReference type="SAM" id="MobiDB-lite"/>
    </source>
</evidence>
<keyword evidence="2" id="KW-1133">Transmembrane helix</keyword>
<gene>
    <name evidence="3" type="ORF">E1B28_006871</name>
</gene>
<evidence type="ECO:0000256" key="2">
    <source>
        <dbReference type="SAM" id="Phobius"/>
    </source>
</evidence>
<keyword evidence="4" id="KW-1185">Reference proteome</keyword>
<dbReference type="AlphaFoldDB" id="A0A9P7USV1"/>
<keyword evidence="2" id="KW-0472">Membrane</keyword>
<name>A0A9P7USV1_9AGAR</name>
<feature type="region of interest" description="Disordered" evidence="1">
    <location>
        <begin position="149"/>
        <end position="183"/>
    </location>
</feature>